<gene>
    <name evidence="1" type="ORF">SAMN05216474_3169</name>
</gene>
<protein>
    <submittedName>
        <fullName evidence="1">SprB repeat-containing protein</fullName>
    </submittedName>
</protein>
<sequence>AGLSINSSTGQIDVSASTPGTYTITYTTAGSCPNSSTASVTINAIDNASFSYALSSVCITATDVTPTITGVIGGTFSSTAGLSINASTGQIDVSASTPGAYTITYTTVGSCSNSSNVNLTILSDNGFSASALTDANVTCNGGSDGQITASATGGTAPYAYAWSNTATTAIINGISAGSYSVEVTDNVGCKASANATITEPTALNAAVSSSTDVACTGGTTGAATVSVTGGTAPYTYAWSNSAVNPTITGLGAGTYTVLVTDANGCTANTSVTINEPTLLTSVALVDSNVSCNGLFDGGVTATPTGGTSPYTYLWNNTATTASLNGVAAGTYTVTITDANGCTTTASATVTEPTLLSATGSVNANVSCNAGSNGEATVNVTGGTAPYTYAWSNTATTQTITGVAAGTYTVTVTDANGCTENASVTITEPTVLSATGSVNANVSCNAGNDGEATVNVTGGTAPYTYAWSNT</sequence>
<feature type="non-terminal residue" evidence="1">
    <location>
        <position position="469"/>
    </location>
</feature>
<reference evidence="1 2" key="1">
    <citation type="submission" date="2016-10" db="EMBL/GenBank/DDBJ databases">
        <authorList>
            <person name="de Groot N.N."/>
        </authorList>
    </citation>
    <scope>NUCLEOTIDE SEQUENCE [LARGE SCALE GENOMIC DNA]</scope>
    <source>
        <strain evidence="1 2">CGMCC 1.7005</strain>
    </source>
</reference>
<dbReference type="Pfam" id="PF13573">
    <property type="entry name" value="SprB"/>
    <property type="match status" value="5"/>
</dbReference>
<dbReference type="InterPro" id="IPR025667">
    <property type="entry name" value="SprB_repeat"/>
</dbReference>
<dbReference type="AlphaFoldDB" id="A0A1I7BXG9"/>
<dbReference type="EMBL" id="FPAS01000012">
    <property type="protein sequence ID" value="SFT91867.1"/>
    <property type="molecule type" value="Genomic_DNA"/>
</dbReference>
<organism evidence="1 2">
    <name type="scientific">Lishizhenia tianjinensis</name>
    <dbReference type="NCBI Taxonomy" id="477690"/>
    <lineage>
        <taxon>Bacteria</taxon>
        <taxon>Pseudomonadati</taxon>
        <taxon>Bacteroidota</taxon>
        <taxon>Flavobacteriia</taxon>
        <taxon>Flavobacteriales</taxon>
        <taxon>Crocinitomicaceae</taxon>
        <taxon>Lishizhenia</taxon>
    </lineage>
</organism>
<name>A0A1I7BXG9_9FLAO</name>
<feature type="non-terminal residue" evidence="1">
    <location>
        <position position="1"/>
    </location>
</feature>
<proteinExistence type="predicted"/>
<keyword evidence="2" id="KW-1185">Reference proteome</keyword>
<evidence type="ECO:0000313" key="2">
    <source>
        <dbReference type="Proteomes" id="UP000236454"/>
    </source>
</evidence>
<dbReference type="Gene3D" id="2.60.40.740">
    <property type="match status" value="4"/>
</dbReference>
<dbReference type="STRING" id="477690.SAMN05216474_3169"/>
<dbReference type="Proteomes" id="UP000236454">
    <property type="component" value="Unassembled WGS sequence"/>
</dbReference>
<accession>A0A1I7BXG9</accession>
<evidence type="ECO:0000313" key="1">
    <source>
        <dbReference type="EMBL" id="SFT91867.1"/>
    </source>
</evidence>